<dbReference type="OrthoDB" id="424753at2759"/>
<organism evidence="1 2">
    <name type="scientific">Coemansia thaxteri</name>
    <dbReference type="NCBI Taxonomy" id="2663907"/>
    <lineage>
        <taxon>Eukaryota</taxon>
        <taxon>Fungi</taxon>
        <taxon>Fungi incertae sedis</taxon>
        <taxon>Zoopagomycota</taxon>
        <taxon>Kickxellomycotina</taxon>
        <taxon>Kickxellomycetes</taxon>
        <taxon>Kickxellales</taxon>
        <taxon>Kickxellaceae</taxon>
        <taxon>Coemansia</taxon>
    </lineage>
</organism>
<protein>
    <submittedName>
        <fullName evidence="1">Uncharacterized protein</fullName>
    </submittedName>
</protein>
<proteinExistence type="predicted"/>
<sequence>MPGDESIAAGTQGALAPPEKLNVPTALLSADNTAGTTSADALAEILRNNEDYMVVYWAVEALKSQLSRAKSDMAMLVSLRQQALANPFEYVEALVEKSAPQAPPLQAVVDVPSVYLEPYLSCADAASIEQYMAVVHSK</sequence>
<keyword evidence="2" id="KW-1185">Reference proteome</keyword>
<dbReference type="EMBL" id="JANBQF010001858">
    <property type="protein sequence ID" value="KAJ1995789.1"/>
    <property type="molecule type" value="Genomic_DNA"/>
</dbReference>
<dbReference type="Proteomes" id="UP001150907">
    <property type="component" value="Unassembled WGS sequence"/>
</dbReference>
<evidence type="ECO:0000313" key="2">
    <source>
        <dbReference type="Proteomes" id="UP001150907"/>
    </source>
</evidence>
<accession>A0A9W8EBS4</accession>
<evidence type="ECO:0000313" key="1">
    <source>
        <dbReference type="EMBL" id="KAJ1995789.1"/>
    </source>
</evidence>
<comment type="caution">
    <text evidence="1">The sequence shown here is derived from an EMBL/GenBank/DDBJ whole genome shotgun (WGS) entry which is preliminary data.</text>
</comment>
<dbReference type="AlphaFoldDB" id="A0A9W8EBS4"/>
<dbReference type="PANTHER" id="PTHR22705">
    <property type="entry name" value="ZINC FINGER, ZZ DOMAIN CONTAINING 3"/>
    <property type="match status" value="1"/>
</dbReference>
<dbReference type="InterPro" id="IPR037830">
    <property type="entry name" value="ZZZ3"/>
</dbReference>
<name>A0A9W8EBS4_9FUNG</name>
<feature type="non-terminal residue" evidence="1">
    <location>
        <position position="138"/>
    </location>
</feature>
<gene>
    <name evidence="1" type="ORF">H4R26_006233</name>
</gene>
<dbReference type="PANTHER" id="PTHR22705:SF0">
    <property type="entry name" value="ZZ-TYPE ZINC FINGER-CONTAINING PROTEIN 3"/>
    <property type="match status" value="1"/>
</dbReference>
<reference evidence="1" key="1">
    <citation type="submission" date="2022-07" db="EMBL/GenBank/DDBJ databases">
        <title>Phylogenomic reconstructions and comparative analyses of Kickxellomycotina fungi.</title>
        <authorList>
            <person name="Reynolds N.K."/>
            <person name="Stajich J.E."/>
            <person name="Barry K."/>
            <person name="Grigoriev I.V."/>
            <person name="Crous P."/>
            <person name="Smith M.E."/>
        </authorList>
    </citation>
    <scope>NUCLEOTIDE SEQUENCE</scope>
    <source>
        <strain evidence="1">IMI 214461</strain>
    </source>
</reference>